<dbReference type="InterPro" id="IPR000291">
    <property type="entry name" value="D-Ala_lig_Van_CS"/>
</dbReference>
<feature type="binding site" evidence="12">
    <location>
        <position position="285"/>
    </location>
    <ligand>
        <name>Mg(2+)</name>
        <dbReference type="ChEBI" id="CHEBI:18420"/>
        <label>2</label>
    </ligand>
</feature>
<dbReference type="NCBIfam" id="TIGR01205">
    <property type="entry name" value="D_ala_D_alaTIGR"/>
    <property type="match status" value="1"/>
</dbReference>
<dbReference type="PROSITE" id="PS00844">
    <property type="entry name" value="DALA_DALA_LIGASE_2"/>
    <property type="match status" value="1"/>
</dbReference>
<keyword evidence="12" id="KW-0460">Magnesium</keyword>
<evidence type="ECO:0000256" key="4">
    <source>
        <dbReference type="ARBA" id="ARBA00022598"/>
    </source>
</evidence>
<feature type="active site" evidence="11">
    <location>
        <position position="294"/>
    </location>
</feature>
<organism evidence="15 16">
    <name type="scientific">Candidatus Jorgensenbacteria bacterium RIFCSPHIGHO2_02_FULL_45_20</name>
    <dbReference type="NCBI Taxonomy" id="1798470"/>
    <lineage>
        <taxon>Bacteria</taxon>
        <taxon>Candidatus Joergenseniibacteriota</taxon>
    </lineage>
</organism>
<dbReference type="Pfam" id="PF01820">
    <property type="entry name" value="Dala_Dala_lig_N"/>
    <property type="match status" value="1"/>
</dbReference>
<dbReference type="InterPro" id="IPR016185">
    <property type="entry name" value="PreATP-grasp_dom_sf"/>
</dbReference>
<dbReference type="HAMAP" id="MF_00047">
    <property type="entry name" value="Dala_Dala_lig"/>
    <property type="match status" value="1"/>
</dbReference>
<dbReference type="GO" id="GO:0008360">
    <property type="term" value="P:regulation of cell shape"/>
    <property type="evidence" value="ECO:0007669"/>
    <property type="project" value="UniProtKB-KW"/>
</dbReference>
<keyword evidence="12" id="KW-0464">Manganese</keyword>
<evidence type="ECO:0000256" key="3">
    <source>
        <dbReference type="ARBA" id="ARBA00022490"/>
    </source>
</evidence>
<comment type="cofactor">
    <cofactor evidence="12">
        <name>Mg(2+)</name>
        <dbReference type="ChEBI" id="CHEBI:18420"/>
    </cofactor>
    <cofactor evidence="12">
        <name>Mn(2+)</name>
        <dbReference type="ChEBI" id="CHEBI:29035"/>
    </cofactor>
    <text evidence="12">Binds 2 magnesium or manganese ions per subunit.</text>
</comment>
<dbReference type="Pfam" id="PF07478">
    <property type="entry name" value="Dala_Dala_lig_C"/>
    <property type="match status" value="1"/>
</dbReference>
<evidence type="ECO:0000256" key="10">
    <source>
        <dbReference type="HAMAP-Rule" id="MF_00047"/>
    </source>
</evidence>
<proteinExistence type="inferred from homology"/>
<evidence type="ECO:0000313" key="16">
    <source>
        <dbReference type="Proteomes" id="UP000178825"/>
    </source>
</evidence>
<comment type="catalytic activity">
    <reaction evidence="10">
        <text>2 D-alanine + ATP = D-alanyl-D-alanine + ADP + phosphate + H(+)</text>
        <dbReference type="Rhea" id="RHEA:11224"/>
        <dbReference type="ChEBI" id="CHEBI:15378"/>
        <dbReference type="ChEBI" id="CHEBI:30616"/>
        <dbReference type="ChEBI" id="CHEBI:43474"/>
        <dbReference type="ChEBI" id="CHEBI:57416"/>
        <dbReference type="ChEBI" id="CHEBI:57822"/>
        <dbReference type="ChEBI" id="CHEBI:456216"/>
        <dbReference type="EC" id="6.3.2.4"/>
    </reaction>
</comment>
<feature type="active site" evidence="11">
    <location>
        <position position="16"/>
    </location>
</feature>
<sequence length="325" mass="35764">MKKMLIAVLSGGPSSEYEVSLKSGEMVREGLDINRYEPVSVRIDKSGVWEISPEDIRKNMNCAFIAMHGTYGEDGTVQRILESHRIPYTGSDSLASAIGMNKFLSSRLFKDAGLSVPDTVLVAKNEWRSSLDAVVLKAEYNLGYPMVVKPNNQGSSVDVFIVKNRWELKDAVTHTLSFYKETLVQKFVSGREFTCGVLDHGWADSAFPLAPIEIIPQSSPFFDYKAKYETGGSLEITPPENVSSADMRRIRDAAVLAHRLINASGVSRTDMIMDSDGRLFVLEINTIPGLTRESLIPKGAGASGISFSRLLDMIVRAAIARHKLG</sequence>
<dbReference type="GO" id="GO:0046872">
    <property type="term" value="F:metal ion binding"/>
    <property type="evidence" value="ECO:0007669"/>
    <property type="project" value="UniProtKB-KW"/>
</dbReference>
<dbReference type="PANTHER" id="PTHR23132">
    <property type="entry name" value="D-ALANINE--D-ALANINE LIGASE"/>
    <property type="match status" value="1"/>
</dbReference>
<dbReference type="Gene3D" id="3.40.50.20">
    <property type="match status" value="2"/>
</dbReference>
<dbReference type="GO" id="GO:0008716">
    <property type="term" value="F:D-alanine-D-alanine ligase activity"/>
    <property type="evidence" value="ECO:0007669"/>
    <property type="project" value="UniProtKB-UniRule"/>
</dbReference>
<dbReference type="GO" id="GO:0005737">
    <property type="term" value="C:cytoplasm"/>
    <property type="evidence" value="ECO:0007669"/>
    <property type="project" value="UniProtKB-SubCell"/>
</dbReference>
<evidence type="ECO:0000256" key="12">
    <source>
        <dbReference type="PIRSR" id="PIRSR039102-3"/>
    </source>
</evidence>
<dbReference type="GO" id="GO:0005524">
    <property type="term" value="F:ATP binding"/>
    <property type="evidence" value="ECO:0007669"/>
    <property type="project" value="UniProtKB-UniRule"/>
</dbReference>
<evidence type="ECO:0000256" key="1">
    <source>
        <dbReference type="ARBA" id="ARBA00004496"/>
    </source>
</evidence>
<dbReference type="Gene3D" id="3.30.1490.20">
    <property type="entry name" value="ATP-grasp fold, A domain"/>
    <property type="match status" value="1"/>
</dbReference>
<dbReference type="SUPFAM" id="SSF56059">
    <property type="entry name" value="Glutathione synthetase ATP-binding domain-like"/>
    <property type="match status" value="1"/>
</dbReference>
<dbReference type="AlphaFoldDB" id="A0A1F6BQF2"/>
<evidence type="ECO:0000256" key="13">
    <source>
        <dbReference type="PROSITE-ProRule" id="PRU00409"/>
    </source>
</evidence>
<evidence type="ECO:0000256" key="5">
    <source>
        <dbReference type="ARBA" id="ARBA00022741"/>
    </source>
</evidence>
<keyword evidence="7 10" id="KW-0133">Cell shape</keyword>
<comment type="subcellular location">
    <subcellularLocation>
        <location evidence="1 10">Cytoplasm</location>
    </subcellularLocation>
</comment>
<evidence type="ECO:0000259" key="14">
    <source>
        <dbReference type="PROSITE" id="PS50975"/>
    </source>
</evidence>
<dbReference type="PANTHER" id="PTHR23132:SF23">
    <property type="entry name" value="D-ALANINE--D-ALANINE LIGASE B"/>
    <property type="match status" value="1"/>
</dbReference>
<dbReference type="NCBIfam" id="NF002378">
    <property type="entry name" value="PRK01372.1"/>
    <property type="match status" value="1"/>
</dbReference>
<feature type="active site" evidence="11">
    <location>
        <position position="155"/>
    </location>
</feature>
<dbReference type="PROSITE" id="PS50975">
    <property type="entry name" value="ATP_GRASP"/>
    <property type="match status" value="1"/>
</dbReference>
<protein>
    <recommendedName>
        <fullName evidence="10">D-alanine--D-alanine ligase</fullName>
        <ecNumber evidence="10">6.3.2.4</ecNumber>
    </recommendedName>
    <alternativeName>
        <fullName evidence="10">D-Ala-D-Ala ligase</fullName>
    </alternativeName>
    <alternativeName>
        <fullName evidence="10">D-alanylalanine synthetase</fullName>
    </alternativeName>
</protein>
<comment type="similarity">
    <text evidence="2 10">Belongs to the D-alanine--D-alanine ligase family.</text>
</comment>
<keyword evidence="4 10" id="KW-0436">Ligase</keyword>
<evidence type="ECO:0000256" key="11">
    <source>
        <dbReference type="PIRSR" id="PIRSR039102-1"/>
    </source>
</evidence>
<evidence type="ECO:0000313" key="15">
    <source>
        <dbReference type="EMBL" id="OGG39151.1"/>
    </source>
</evidence>
<feature type="binding site" evidence="12">
    <location>
        <position position="270"/>
    </location>
    <ligand>
        <name>Mg(2+)</name>
        <dbReference type="ChEBI" id="CHEBI:18420"/>
        <label>1</label>
    </ligand>
</feature>
<dbReference type="Gene3D" id="3.30.470.20">
    <property type="entry name" value="ATP-grasp fold, B domain"/>
    <property type="match status" value="1"/>
</dbReference>
<keyword evidence="3 10" id="KW-0963">Cytoplasm</keyword>
<evidence type="ECO:0000256" key="6">
    <source>
        <dbReference type="ARBA" id="ARBA00022840"/>
    </source>
</evidence>
<keyword evidence="6 13" id="KW-0067">ATP-binding</keyword>
<evidence type="ECO:0000256" key="9">
    <source>
        <dbReference type="ARBA" id="ARBA00023316"/>
    </source>
</evidence>
<dbReference type="Proteomes" id="UP000178825">
    <property type="component" value="Unassembled WGS sequence"/>
</dbReference>
<evidence type="ECO:0000256" key="7">
    <source>
        <dbReference type="ARBA" id="ARBA00022960"/>
    </source>
</evidence>
<dbReference type="GO" id="GO:0009252">
    <property type="term" value="P:peptidoglycan biosynthetic process"/>
    <property type="evidence" value="ECO:0007669"/>
    <property type="project" value="UniProtKB-UniRule"/>
</dbReference>
<keyword evidence="5 13" id="KW-0547">Nucleotide-binding</keyword>
<keyword evidence="8 10" id="KW-0573">Peptidoglycan synthesis</keyword>
<comment type="caution">
    <text evidence="15">The sequence shown here is derived from an EMBL/GenBank/DDBJ whole genome shotgun (WGS) entry which is preliminary data.</text>
</comment>
<dbReference type="UniPathway" id="UPA00219"/>
<evidence type="ECO:0000256" key="2">
    <source>
        <dbReference type="ARBA" id="ARBA00010871"/>
    </source>
</evidence>
<dbReference type="STRING" id="1798470.A3D55_01535"/>
<comment type="function">
    <text evidence="10">Cell wall formation.</text>
</comment>
<dbReference type="InterPro" id="IPR005905">
    <property type="entry name" value="D_ala_D_ala"/>
</dbReference>
<dbReference type="InterPro" id="IPR011127">
    <property type="entry name" value="Dala_Dala_lig_N"/>
</dbReference>
<dbReference type="InterPro" id="IPR013815">
    <property type="entry name" value="ATP_grasp_subdomain_1"/>
</dbReference>
<name>A0A1F6BQF2_9BACT</name>
<keyword evidence="9 10" id="KW-0961">Cell wall biogenesis/degradation</keyword>
<dbReference type="EC" id="6.3.2.4" evidence="10"/>
<gene>
    <name evidence="10" type="primary">ddl</name>
    <name evidence="15" type="ORF">A3D55_01535</name>
</gene>
<feature type="binding site" evidence="12">
    <location>
        <position position="283"/>
    </location>
    <ligand>
        <name>Mg(2+)</name>
        <dbReference type="ChEBI" id="CHEBI:18420"/>
        <label>1</label>
    </ligand>
</feature>
<feature type="domain" description="ATP-grasp" evidence="14">
    <location>
        <begin position="106"/>
        <end position="316"/>
    </location>
</feature>
<feature type="binding site" evidence="12">
    <location>
        <position position="283"/>
    </location>
    <ligand>
        <name>Mg(2+)</name>
        <dbReference type="ChEBI" id="CHEBI:18420"/>
        <label>2</label>
    </ligand>
</feature>
<dbReference type="GO" id="GO:0071555">
    <property type="term" value="P:cell wall organization"/>
    <property type="evidence" value="ECO:0007669"/>
    <property type="project" value="UniProtKB-KW"/>
</dbReference>
<dbReference type="SUPFAM" id="SSF52440">
    <property type="entry name" value="PreATP-grasp domain"/>
    <property type="match status" value="1"/>
</dbReference>
<keyword evidence="12" id="KW-0479">Metal-binding</keyword>
<accession>A0A1F6BQF2</accession>
<dbReference type="PIRSF" id="PIRSF039102">
    <property type="entry name" value="Ddl/VanB"/>
    <property type="match status" value="1"/>
</dbReference>
<dbReference type="InterPro" id="IPR011095">
    <property type="entry name" value="Dala_Dala_lig_C"/>
</dbReference>
<evidence type="ECO:0000256" key="8">
    <source>
        <dbReference type="ARBA" id="ARBA00022984"/>
    </source>
</evidence>
<dbReference type="InterPro" id="IPR011761">
    <property type="entry name" value="ATP-grasp"/>
</dbReference>
<comment type="pathway">
    <text evidence="10">Cell wall biogenesis; peptidoglycan biosynthesis.</text>
</comment>
<reference evidence="15 16" key="1">
    <citation type="journal article" date="2016" name="Nat. Commun.">
        <title>Thousands of microbial genomes shed light on interconnected biogeochemical processes in an aquifer system.</title>
        <authorList>
            <person name="Anantharaman K."/>
            <person name="Brown C.T."/>
            <person name="Hug L.A."/>
            <person name="Sharon I."/>
            <person name="Castelle C.J."/>
            <person name="Probst A.J."/>
            <person name="Thomas B.C."/>
            <person name="Singh A."/>
            <person name="Wilkins M.J."/>
            <person name="Karaoz U."/>
            <person name="Brodie E.L."/>
            <person name="Williams K.H."/>
            <person name="Hubbard S.S."/>
            <person name="Banfield J.F."/>
        </authorList>
    </citation>
    <scope>NUCLEOTIDE SEQUENCE [LARGE SCALE GENOMIC DNA]</scope>
</reference>
<dbReference type="EMBL" id="MFKJ01000006">
    <property type="protein sequence ID" value="OGG39151.1"/>
    <property type="molecule type" value="Genomic_DNA"/>
</dbReference>